<keyword evidence="1" id="KW-0677">Repeat</keyword>
<evidence type="ECO:0008006" key="6">
    <source>
        <dbReference type="Google" id="ProtNLM"/>
    </source>
</evidence>
<dbReference type="SUPFAM" id="SSF48452">
    <property type="entry name" value="TPR-like"/>
    <property type="match status" value="1"/>
</dbReference>
<dbReference type="PANTHER" id="PTHR45641:SF19">
    <property type="entry name" value="NEPHROCYSTIN-3"/>
    <property type="match status" value="1"/>
</dbReference>
<dbReference type="PANTHER" id="PTHR45641">
    <property type="entry name" value="TETRATRICOPEPTIDE REPEAT PROTEIN (AFU_ORTHOLOGUE AFUA_6G03870)"/>
    <property type="match status" value="1"/>
</dbReference>
<dbReference type="Proteomes" id="UP000184386">
    <property type="component" value="Unassembled WGS sequence"/>
</dbReference>
<reference evidence="4 5" key="1">
    <citation type="submission" date="2016-11" db="EMBL/GenBank/DDBJ databases">
        <authorList>
            <person name="Jaros S."/>
            <person name="Januszkiewicz K."/>
            <person name="Wedrychowicz H."/>
        </authorList>
    </citation>
    <scope>NUCLEOTIDE SEQUENCE [LARGE SCALE GENOMIC DNA]</scope>
    <source>
        <strain evidence="4 5">DSM 15929</strain>
    </source>
</reference>
<name>A0A1M6ZG14_9FIRM</name>
<sequence>MNEERKYYLERYEQEREKMENTIGNAELCEKFSSHSTDDSDIIYWKKKGLEIREKVYGKKSLQLGKYYDSLAELCVNCGKYKLAKSMCDKSINVKLLDDTGQSNLLKTYEIMISIYDAMDDYENGIKCGEEALSLKEVKNQNNYNEVITINKYLSWIFNRLKDEDKRDYHINQALNISVNYFGENSFQAAEIYVEKARFQLKERKEKLELFKKALIIFYENFGFNDRRATRVYRFIWNCWEGNPAESIELANDWLEKNIPKDLYHEIKKWRK</sequence>
<keyword evidence="2" id="KW-0802">TPR repeat</keyword>
<feature type="coiled-coil region" evidence="3">
    <location>
        <begin position="2"/>
        <end position="29"/>
    </location>
</feature>
<evidence type="ECO:0000256" key="1">
    <source>
        <dbReference type="ARBA" id="ARBA00022737"/>
    </source>
</evidence>
<evidence type="ECO:0000256" key="3">
    <source>
        <dbReference type="SAM" id="Coils"/>
    </source>
</evidence>
<dbReference type="RefSeq" id="WP_073279334.1">
    <property type="nucleotide sequence ID" value="NZ_FRAC01000029.1"/>
</dbReference>
<dbReference type="Gene3D" id="1.25.40.10">
    <property type="entry name" value="Tetratricopeptide repeat domain"/>
    <property type="match status" value="2"/>
</dbReference>
<dbReference type="InterPro" id="IPR011990">
    <property type="entry name" value="TPR-like_helical_dom_sf"/>
</dbReference>
<organism evidence="4 5">
    <name type="scientific">Anaerocolumna jejuensis DSM 15929</name>
    <dbReference type="NCBI Taxonomy" id="1121322"/>
    <lineage>
        <taxon>Bacteria</taxon>
        <taxon>Bacillati</taxon>
        <taxon>Bacillota</taxon>
        <taxon>Clostridia</taxon>
        <taxon>Lachnospirales</taxon>
        <taxon>Lachnospiraceae</taxon>
        <taxon>Anaerocolumna</taxon>
    </lineage>
</organism>
<keyword evidence="5" id="KW-1185">Reference proteome</keyword>
<gene>
    <name evidence="4" type="ORF">SAMN02745136_04555</name>
</gene>
<dbReference type="STRING" id="1121322.SAMN02745136_04555"/>
<accession>A0A1M6ZG14</accession>
<keyword evidence="3" id="KW-0175">Coiled coil</keyword>
<evidence type="ECO:0000313" key="5">
    <source>
        <dbReference type="Proteomes" id="UP000184386"/>
    </source>
</evidence>
<evidence type="ECO:0000313" key="4">
    <source>
        <dbReference type="EMBL" id="SHL29422.1"/>
    </source>
</evidence>
<dbReference type="EMBL" id="FRAC01000029">
    <property type="protein sequence ID" value="SHL29422.1"/>
    <property type="molecule type" value="Genomic_DNA"/>
</dbReference>
<dbReference type="AlphaFoldDB" id="A0A1M6ZG14"/>
<proteinExistence type="predicted"/>
<protein>
    <recommendedName>
        <fullName evidence="6">Tetratricopeptide repeat-containing protein</fullName>
    </recommendedName>
</protein>
<evidence type="ECO:0000256" key="2">
    <source>
        <dbReference type="ARBA" id="ARBA00022803"/>
    </source>
</evidence>